<dbReference type="InterPro" id="IPR013783">
    <property type="entry name" value="Ig-like_fold"/>
</dbReference>
<feature type="region of interest" description="Disordered" evidence="5">
    <location>
        <begin position="844"/>
        <end position="873"/>
    </location>
</feature>
<dbReference type="Proteomes" id="UP000178873">
    <property type="component" value="Unassembled WGS sequence"/>
</dbReference>
<comment type="subcellular location">
    <subcellularLocation>
        <location evidence="1">Secreted</location>
    </subcellularLocation>
</comment>
<dbReference type="InterPro" id="IPR051417">
    <property type="entry name" value="SDr/BOS_complex"/>
</dbReference>
<dbReference type="Gene3D" id="2.60.40.10">
    <property type="entry name" value="Immunoglobulins"/>
    <property type="match status" value="2"/>
</dbReference>
<dbReference type="SUPFAM" id="SSF117074">
    <property type="entry name" value="Hypothetical protein PA1324"/>
    <property type="match status" value="2"/>
</dbReference>
<evidence type="ECO:0000256" key="6">
    <source>
        <dbReference type="SAM" id="SignalP"/>
    </source>
</evidence>
<feature type="compositionally biased region" description="Polar residues" evidence="5">
    <location>
        <begin position="844"/>
        <end position="855"/>
    </location>
</feature>
<keyword evidence="3" id="KW-0964">Secreted</keyword>
<organism evidence="9 10">
    <name type="scientific">Candidatus Taylorbacteria bacterium RIFCSPHIGHO2_01_FULL_46_22b</name>
    <dbReference type="NCBI Taxonomy" id="1802301"/>
    <lineage>
        <taxon>Bacteria</taxon>
        <taxon>Candidatus Tayloriibacteriota</taxon>
    </lineage>
</organism>
<feature type="signal peptide" evidence="6">
    <location>
        <begin position="1"/>
        <end position="20"/>
    </location>
</feature>
<evidence type="ECO:0000259" key="7">
    <source>
        <dbReference type="Pfam" id="PF17210"/>
    </source>
</evidence>
<dbReference type="STRING" id="1802301.A2664_01600"/>
<feature type="domain" description="SpaA-like prealbumin fold" evidence="8">
    <location>
        <begin position="564"/>
        <end position="641"/>
    </location>
</feature>
<dbReference type="InterPro" id="IPR055371">
    <property type="entry name" value="SpaA_PFL_dom_4"/>
</dbReference>
<dbReference type="Pfam" id="PF17210">
    <property type="entry name" value="SdrD_B"/>
    <property type="match status" value="2"/>
</dbReference>
<protein>
    <recommendedName>
        <fullName evidence="11">SD-repeat containing protein B domain-containing protein</fullName>
    </recommendedName>
</protein>
<dbReference type="Pfam" id="PF24514">
    <property type="entry name" value="SpaA_4"/>
    <property type="match status" value="1"/>
</dbReference>
<feature type="domain" description="SD-repeat containing protein B" evidence="7">
    <location>
        <begin position="660"/>
        <end position="731"/>
    </location>
</feature>
<evidence type="ECO:0000256" key="4">
    <source>
        <dbReference type="ARBA" id="ARBA00022729"/>
    </source>
</evidence>
<dbReference type="GO" id="GO:0005576">
    <property type="term" value="C:extracellular region"/>
    <property type="evidence" value="ECO:0007669"/>
    <property type="project" value="UniProtKB-SubCell"/>
</dbReference>
<keyword evidence="4 6" id="KW-0732">Signal</keyword>
<evidence type="ECO:0000313" key="9">
    <source>
        <dbReference type="EMBL" id="OHA18146.1"/>
    </source>
</evidence>
<evidence type="ECO:0000256" key="5">
    <source>
        <dbReference type="SAM" id="MobiDB-lite"/>
    </source>
</evidence>
<feature type="compositionally biased region" description="Basic and acidic residues" evidence="5">
    <location>
        <begin position="864"/>
        <end position="873"/>
    </location>
</feature>
<evidence type="ECO:0000256" key="3">
    <source>
        <dbReference type="ARBA" id="ARBA00022525"/>
    </source>
</evidence>
<comment type="caution">
    <text evidence="9">The sequence shown here is derived from an EMBL/GenBank/DDBJ whole genome shotgun (WGS) entry which is preliminary data.</text>
</comment>
<evidence type="ECO:0000256" key="1">
    <source>
        <dbReference type="ARBA" id="ARBA00004613"/>
    </source>
</evidence>
<feature type="chain" id="PRO_5009583616" description="SD-repeat containing protein B domain-containing protein" evidence="6">
    <location>
        <begin position="21"/>
        <end position="873"/>
    </location>
</feature>
<gene>
    <name evidence="9" type="ORF">A2664_01600</name>
</gene>
<dbReference type="InterPro" id="IPR033764">
    <property type="entry name" value="Sdr_B"/>
</dbReference>
<evidence type="ECO:0000313" key="10">
    <source>
        <dbReference type="Proteomes" id="UP000178873"/>
    </source>
</evidence>
<name>A0A1G2M2M3_9BACT</name>
<dbReference type="PANTHER" id="PTHR23303">
    <property type="entry name" value="CARBOXYPEPTIDASE REGULATORY REGION-CONTAINING"/>
    <property type="match status" value="1"/>
</dbReference>
<dbReference type="AlphaFoldDB" id="A0A1G2M2M3"/>
<dbReference type="EMBL" id="MHRF01000007">
    <property type="protein sequence ID" value="OHA18146.1"/>
    <property type="molecule type" value="Genomic_DNA"/>
</dbReference>
<proteinExistence type="inferred from homology"/>
<reference evidence="9 10" key="1">
    <citation type="journal article" date="2016" name="Nat. Commun.">
        <title>Thousands of microbial genomes shed light on interconnected biogeochemical processes in an aquifer system.</title>
        <authorList>
            <person name="Anantharaman K."/>
            <person name="Brown C.T."/>
            <person name="Hug L.A."/>
            <person name="Sharon I."/>
            <person name="Castelle C.J."/>
            <person name="Probst A.J."/>
            <person name="Thomas B.C."/>
            <person name="Singh A."/>
            <person name="Wilkins M.J."/>
            <person name="Karaoz U."/>
            <person name="Brodie E.L."/>
            <person name="Williams K.H."/>
            <person name="Hubbard S.S."/>
            <person name="Banfield J.F."/>
        </authorList>
    </citation>
    <scope>NUCLEOTIDE SEQUENCE [LARGE SCALE GENOMIC DNA]</scope>
</reference>
<dbReference type="InterPro" id="IPR021884">
    <property type="entry name" value="Ice-bd_prot"/>
</dbReference>
<evidence type="ECO:0008006" key="11">
    <source>
        <dbReference type="Google" id="ProtNLM"/>
    </source>
</evidence>
<comment type="similarity">
    <text evidence="2">Belongs to the ice-binding protein family.</text>
</comment>
<evidence type="ECO:0000259" key="8">
    <source>
        <dbReference type="Pfam" id="PF24514"/>
    </source>
</evidence>
<sequence>MKKRIIKFLTVSSFAFSAVAFSFLGLATPIDARAAGPALVDLLSAGNFSILSSAGITNTGSHTSVITGNIGSSPISASAMDNVFCSEITGTIFGVDAAYVGSGSVTCFAGNPPLSNKTLVDTAVLDMGTAYTDAAGRTTPTATELGAGNIGGMTLAPGLYKWSTDVTIPTDVTLSGSADDVWIFQIAGDLTIASGGSIPAGIKVVLAGGAQSSNIFWQVGGVTGATLGTYATFNGNILSAKQVIIQTGAVLNGRALAQTQVTLDANTISSPPLPDVKVTIAKYIDGVPALASTTNSASFPMSATWNATNIGAGTGGFAIGPVGFNSPNPYEAVTADMTSGASYSTNEIVDGITVGTACASGTPYTLIGYSTGDTLLAASLAVATTTIPNFTNITSDKYVIVQNHVCPPPVAPTFAKVHILKYLDGAVATASSSNSYLFPMTATWSALNLSGGATSTGSYVLGTNFGGAIDLYGADTTDMQTPAYYATSEVTDDTSSVLPIDAVCSTGKYRLNGYQMSTTSFAHALKQATTTDAILPNITSDSYVLVLNESCPTPEVPVATGGIVFTKYSVGDNGTFSFTGTGGIGAFTLTTATGSSSQAFSNLVPGTYQITEGTLPIDWTQTTTTCSSITVTSNATSTCSITNTKSVPTPVLGEISGIKFEDWDADGSPFEKKWEDPLSGWTIYLDTNNNSVLDLGELSTTTNKKGAYSFKNLPAGTYSVREVNKTGWITITPVSGVHTITLLAGEVVKNKNFGNFKLGSISGMKYNDKNANGKKGGNEAGLAGWTIVLKKIGGATATTTTNASGNYTFSNLGPGTYKLSEVMQTGWTQTEKPNPVRIYSETSSTHENFGNTQKTIVPRGNGYGKDKDNDRDY</sequence>
<accession>A0A1G2M2M3</accession>
<evidence type="ECO:0000256" key="2">
    <source>
        <dbReference type="ARBA" id="ARBA00005445"/>
    </source>
</evidence>
<dbReference type="Pfam" id="PF11999">
    <property type="entry name" value="Ice_binding"/>
    <property type="match status" value="1"/>
</dbReference>
<feature type="domain" description="SD-repeat containing protein B" evidence="7">
    <location>
        <begin position="763"/>
        <end position="834"/>
    </location>
</feature>